<gene>
    <name evidence="1" type="ORF">DFP90_1011091</name>
</gene>
<dbReference type="PANTHER" id="PTHR35802:SF1">
    <property type="entry name" value="PROTEASE SYNTHASE AND SPORULATION PROTEIN PAI 2"/>
    <property type="match status" value="1"/>
</dbReference>
<evidence type="ECO:0000313" key="2">
    <source>
        <dbReference type="Proteomes" id="UP000256845"/>
    </source>
</evidence>
<accession>A0A3D9HXQ7</accession>
<dbReference type="InterPro" id="IPR012349">
    <property type="entry name" value="Split_barrel_FMN-bd"/>
</dbReference>
<dbReference type="RefSeq" id="WP_115935354.1">
    <property type="nucleotide sequence ID" value="NZ_QRDW01000001.1"/>
</dbReference>
<evidence type="ECO:0000313" key="1">
    <source>
        <dbReference type="EMBL" id="RED54288.1"/>
    </source>
</evidence>
<dbReference type="SUPFAM" id="SSF50475">
    <property type="entry name" value="FMN-binding split barrel"/>
    <property type="match status" value="1"/>
</dbReference>
<dbReference type="EMBL" id="QRDW01000001">
    <property type="protein sequence ID" value="RED54288.1"/>
    <property type="molecule type" value="Genomic_DNA"/>
</dbReference>
<dbReference type="PIRSF" id="PIRSF010372">
    <property type="entry name" value="PaiB"/>
    <property type="match status" value="1"/>
</dbReference>
<protein>
    <submittedName>
        <fullName evidence="1">PaiB family negative transcriptional regulator</fullName>
    </submittedName>
</protein>
<reference evidence="1 2" key="1">
    <citation type="submission" date="2018-07" db="EMBL/GenBank/DDBJ databases">
        <title>Genomic Encyclopedia of Type Strains, Phase III (KMG-III): the genomes of soil and plant-associated and newly described type strains.</title>
        <authorList>
            <person name="Whitman W."/>
        </authorList>
    </citation>
    <scope>NUCLEOTIDE SEQUENCE [LARGE SCALE GENOMIC DNA]</scope>
    <source>
        <strain evidence="1 2">CECT 8488</strain>
    </source>
</reference>
<proteinExistence type="predicted"/>
<dbReference type="Pfam" id="PF04299">
    <property type="entry name" value="FMN_bind_2"/>
    <property type="match status" value="1"/>
</dbReference>
<organism evidence="1 2">
    <name type="scientific">Aestuariispira insulae</name>
    <dbReference type="NCBI Taxonomy" id="1461337"/>
    <lineage>
        <taxon>Bacteria</taxon>
        <taxon>Pseudomonadati</taxon>
        <taxon>Pseudomonadota</taxon>
        <taxon>Alphaproteobacteria</taxon>
        <taxon>Rhodospirillales</taxon>
        <taxon>Kiloniellaceae</taxon>
        <taxon>Aestuariispira</taxon>
    </lineage>
</organism>
<dbReference type="AlphaFoldDB" id="A0A3D9HXQ7"/>
<keyword evidence="2" id="KW-1185">Reference proteome</keyword>
<comment type="caution">
    <text evidence="1">The sequence shown here is derived from an EMBL/GenBank/DDBJ whole genome shotgun (WGS) entry which is preliminary data.</text>
</comment>
<sequence>MYTPKHFNEPNRDLLRQVIHDHPFATLVTPSPDQEEPVQITHLPMILDGQDRLVGHMARINPHWKIFPDAPSTAIFHGPHGYVSPTWYGVGNQVPTWNYLSVHVTGRPEPVNTLGQSREILDKLTAIYEAGQASPWSTETLPEVFLSGMMRGIVAFEMTITGWQGKFKLGQNKPETAKANLKKAMAQSPFPDDRAMLNWMERLED</sequence>
<dbReference type="InterPro" id="IPR007396">
    <property type="entry name" value="TR_PAI2-type"/>
</dbReference>
<dbReference type="Proteomes" id="UP000256845">
    <property type="component" value="Unassembled WGS sequence"/>
</dbReference>
<name>A0A3D9HXQ7_9PROT</name>
<dbReference type="PANTHER" id="PTHR35802">
    <property type="entry name" value="PROTEASE SYNTHASE AND SPORULATION PROTEIN PAI 2"/>
    <property type="match status" value="1"/>
</dbReference>
<dbReference type="OrthoDB" id="9794948at2"/>
<dbReference type="Gene3D" id="2.30.110.10">
    <property type="entry name" value="Electron Transport, Fmn-binding Protein, Chain A"/>
    <property type="match status" value="1"/>
</dbReference>